<name>A0A2S5DRG8_9BURK</name>
<feature type="compositionally biased region" description="Low complexity" evidence="1">
    <location>
        <begin position="45"/>
        <end position="79"/>
    </location>
</feature>
<evidence type="ECO:0000313" key="3">
    <source>
        <dbReference type="Proteomes" id="UP000238655"/>
    </source>
</evidence>
<evidence type="ECO:0000313" key="2">
    <source>
        <dbReference type="EMBL" id="POZ81686.1"/>
    </source>
</evidence>
<dbReference type="Proteomes" id="UP000238655">
    <property type="component" value="Chromosome 1"/>
</dbReference>
<organism evidence="2 3">
    <name type="scientific">Burkholderia contaminans</name>
    <dbReference type="NCBI Taxonomy" id="488447"/>
    <lineage>
        <taxon>Bacteria</taxon>
        <taxon>Pseudomonadati</taxon>
        <taxon>Pseudomonadota</taxon>
        <taxon>Betaproteobacteria</taxon>
        <taxon>Burkholderiales</taxon>
        <taxon>Burkholderiaceae</taxon>
        <taxon>Burkholderia</taxon>
        <taxon>Burkholderia cepacia complex</taxon>
    </lineage>
</organism>
<evidence type="ECO:0000256" key="1">
    <source>
        <dbReference type="SAM" id="MobiDB-lite"/>
    </source>
</evidence>
<feature type="region of interest" description="Disordered" evidence="1">
    <location>
        <begin position="1"/>
        <end position="94"/>
    </location>
</feature>
<proteinExistence type="predicted"/>
<feature type="compositionally biased region" description="Polar residues" evidence="1">
    <location>
        <begin position="83"/>
        <end position="92"/>
    </location>
</feature>
<sequence>MEHTMSDINAAPSSTEPADNPNWTPEQLAEIQARNVVPMQINQIAEAGTATGGESASGAGEEDFTSASSGSADSTSADAPLDSASSTNTGSASVADAGNVVASPAGGQSASDTASSVQDALLDADIAADVSPVEPSTAHCWLSLLERKLAALEHEARDELVDVARQLREAL</sequence>
<dbReference type="EMBL" id="PQVP01000002">
    <property type="protein sequence ID" value="POZ81686.1"/>
    <property type="molecule type" value="Genomic_DNA"/>
</dbReference>
<protein>
    <submittedName>
        <fullName evidence="2">Uncharacterized protein</fullName>
    </submittedName>
</protein>
<accession>A0A2S5DRG8</accession>
<feature type="compositionally biased region" description="Polar residues" evidence="1">
    <location>
        <begin position="11"/>
        <end position="25"/>
    </location>
</feature>
<reference evidence="2 3" key="1">
    <citation type="submission" date="2018-01" db="EMBL/GenBank/DDBJ databases">
        <title>Successful Treatment of Persistent Burkholderia cepacia Bacteremia with Ceftazidime-Avibactam.</title>
        <authorList>
            <person name="Tamma P."/>
            <person name="Fan Y."/>
            <person name="Bergman Y."/>
            <person name="Sick-Samuels A."/>
            <person name="Hsu A."/>
            <person name="Timp W."/>
            <person name="Simner P."/>
        </authorList>
    </citation>
    <scope>NUCLEOTIDE SEQUENCE [LARGE SCALE GENOMIC DNA]</scope>
    <source>
        <strain evidence="2 3">170816</strain>
    </source>
</reference>
<gene>
    <name evidence="2" type="ORF">C3743_15325</name>
</gene>
<dbReference type="AlphaFoldDB" id="A0A2S5DRG8"/>
<comment type="caution">
    <text evidence="2">The sequence shown here is derived from an EMBL/GenBank/DDBJ whole genome shotgun (WGS) entry which is preliminary data.</text>
</comment>